<dbReference type="InterPro" id="IPR043504">
    <property type="entry name" value="Peptidase_S1_PA_chymotrypsin"/>
</dbReference>
<keyword evidence="8" id="KW-0645">Protease</keyword>
<evidence type="ECO:0000256" key="2">
    <source>
        <dbReference type="ARBA" id="ARBA00007664"/>
    </source>
</evidence>
<dbReference type="PANTHER" id="PTHR24276:SF91">
    <property type="entry name" value="AT26814P-RELATED"/>
    <property type="match status" value="1"/>
</dbReference>
<name>A0A7S2PG48_9STRA</name>
<dbReference type="PROSITE" id="PS00134">
    <property type="entry name" value="TRYPSIN_HIS"/>
    <property type="match status" value="1"/>
</dbReference>
<dbReference type="GO" id="GO:0004252">
    <property type="term" value="F:serine-type endopeptidase activity"/>
    <property type="evidence" value="ECO:0007669"/>
    <property type="project" value="InterPro"/>
</dbReference>
<evidence type="ECO:0000256" key="10">
    <source>
        <dbReference type="SAM" id="SignalP"/>
    </source>
</evidence>
<dbReference type="InterPro" id="IPR001254">
    <property type="entry name" value="Trypsin_dom"/>
</dbReference>
<keyword evidence="7" id="KW-0325">Glycoprotein</keyword>
<keyword evidence="8" id="KW-0378">Hydrolase</keyword>
<dbReference type="Gene3D" id="2.40.10.10">
    <property type="entry name" value="Trypsin-like serine proteases"/>
    <property type="match status" value="1"/>
</dbReference>
<feature type="region of interest" description="Disordered" evidence="9">
    <location>
        <begin position="572"/>
        <end position="594"/>
    </location>
</feature>
<dbReference type="InterPro" id="IPR018114">
    <property type="entry name" value="TRYPSIN_HIS"/>
</dbReference>
<dbReference type="GO" id="GO:0005576">
    <property type="term" value="C:extracellular region"/>
    <property type="evidence" value="ECO:0007669"/>
    <property type="project" value="UniProtKB-SubCell"/>
</dbReference>
<evidence type="ECO:0000256" key="7">
    <source>
        <dbReference type="ARBA" id="ARBA00023180"/>
    </source>
</evidence>
<dbReference type="InterPro" id="IPR001314">
    <property type="entry name" value="Peptidase_S1A"/>
</dbReference>
<feature type="signal peptide" evidence="10">
    <location>
        <begin position="1"/>
        <end position="25"/>
    </location>
</feature>
<keyword evidence="4 10" id="KW-0732">Signal</keyword>
<dbReference type="Pfam" id="PF00089">
    <property type="entry name" value="Trypsin"/>
    <property type="match status" value="1"/>
</dbReference>
<evidence type="ECO:0000256" key="3">
    <source>
        <dbReference type="ARBA" id="ARBA00022525"/>
    </source>
</evidence>
<evidence type="ECO:0000256" key="9">
    <source>
        <dbReference type="SAM" id="MobiDB-lite"/>
    </source>
</evidence>
<dbReference type="PROSITE" id="PS00135">
    <property type="entry name" value="TRYPSIN_SER"/>
    <property type="match status" value="1"/>
</dbReference>
<evidence type="ECO:0000256" key="6">
    <source>
        <dbReference type="ARBA" id="ARBA00023157"/>
    </source>
</evidence>
<dbReference type="SUPFAM" id="SSF50494">
    <property type="entry name" value="Trypsin-like serine proteases"/>
    <property type="match status" value="1"/>
</dbReference>
<dbReference type="FunFam" id="2.40.10.10:FF:000054">
    <property type="entry name" value="Complement C1r subcomponent"/>
    <property type="match status" value="1"/>
</dbReference>
<feature type="domain" description="Peptidase S1" evidence="11">
    <location>
        <begin position="116"/>
        <end position="375"/>
    </location>
</feature>
<comment type="subcellular location">
    <subcellularLocation>
        <location evidence="1">Secreted</location>
    </subcellularLocation>
</comment>
<keyword evidence="6" id="KW-1015">Disulfide bond</keyword>
<dbReference type="AlphaFoldDB" id="A0A7S2PG48"/>
<dbReference type="PANTHER" id="PTHR24276">
    <property type="entry name" value="POLYSERASE-RELATED"/>
    <property type="match status" value="1"/>
</dbReference>
<protein>
    <recommendedName>
        <fullName evidence="11">Peptidase S1 domain-containing protein</fullName>
    </recommendedName>
</protein>
<dbReference type="PROSITE" id="PS50240">
    <property type="entry name" value="TRYPSIN_DOM"/>
    <property type="match status" value="1"/>
</dbReference>
<evidence type="ECO:0000259" key="11">
    <source>
        <dbReference type="PROSITE" id="PS50240"/>
    </source>
</evidence>
<accession>A0A7S2PG48</accession>
<feature type="compositionally biased region" description="Polar residues" evidence="9">
    <location>
        <begin position="572"/>
        <end position="586"/>
    </location>
</feature>
<dbReference type="InterPro" id="IPR050430">
    <property type="entry name" value="Peptidase_S1"/>
</dbReference>
<evidence type="ECO:0000256" key="8">
    <source>
        <dbReference type="RuleBase" id="RU363034"/>
    </source>
</evidence>
<dbReference type="PRINTS" id="PR00722">
    <property type="entry name" value="CHYMOTRYPSIN"/>
</dbReference>
<dbReference type="InterPro" id="IPR009003">
    <property type="entry name" value="Peptidase_S1_PA"/>
</dbReference>
<sequence length="665" mass="72882">MSRSGRIVAVASIGASFAFASSVAADNDGQPLHVPLQAQESILAPPGRRLRNQQRIKWEHTETYQGQRALHLFDNDEEEMSQNDLLPLPAAFLPNITSTNFITEKTNMNNLKQPRIIGGQSTTRDRYPYAASLVDSKTNRHVCGGSLIAPDIILTAGHCSGHFDAVQIGRHNIIDGELEAVLLNNDPNAVLEVEKDGYEYHVVEKHIVHPLHANVIRSDFAVAKLFGSVTTVEPVKLNTNPNVPSNDEMVTVMGYGIIKKEGTIVDDMSKVLLEADVQYMPNAECVMTSAPFNGQTVAYNGYVDENMLCAWQLNTDACQGDSGGPLIYGSLSSNNPADDVQIGIVSWGLGCALEAFPGVYSRISEEFDWIEEQVCGLSDDPPDYFNCTRMGSQEEQLLSEVTQDVTVVVELDDKPQETAWMLELDLVNGGGGNGGDKYKPFGSYTSPSTTTVEVLSLLVGKQYKFTMLDRGADNKNTKFRLCYGNVSREECMGARKWDAESIVVCEGISRYNLITSTSCPVVLQTERPTPRPTVSPTLAPTDAPMVAVWNDLMFGTLEPFFKPPTLEPTVKPTISPTSIPSMTPTDVPTPRPSNEPSVYFTKAPAKDAPTDFFSKFDTENPPEDFEMIEFETKDIPSPSAASNNILCVPSLLILALSTIYYCSSW</sequence>
<evidence type="ECO:0000313" key="12">
    <source>
        <dbReference type="EMBL" id="CAD9597713.1"/>
    </source>
</evidence>
<dbReference type="InterPro" id="IPR033116">
    <property type="entry name" value="TRYPSIN_SER"/>
</dbReference>
<comment type="similarity">
    <text evidence="2">Belongs to the peptidase S1 family.</text>
</comment>
<proteinExistence type="inferred from homology"/>
<organism evidence="12">
    <name type="scientific">Skeletonema marinoi</name>
    <dbReference type="NCBI Taxonomy" id="267567"/>
    <lineage>
        <taxon>Eukaryota</taxon>
        <taxon>Sar</taxon>
        <taxon>Stramenopiles</taxon>
        <taxon>Ochrophyta</taxon>
        <taxon>Bacillariophyta</taxon>
        <taxon>Coscinodiscophyceae</taxon>
        <taxon>Thalassiosirophycidae</taxon>
        <taxon>Thalassiosirales</taxon>
        <taxon>Skeletonemataceae</taxon>
        <taxon>Skeletonema</taxon>
        <taxon>Skeletonema marinoi-dohrnii complex</taxon>
    </lineage>
</organism>
<gene>
    <name evidence="12" type="ORF">SMAR0320_LOCUS9238</name>
</gene>
<dbReference type="SMART" id="SM00020">
    <property type="entry name" value="Tryp_SPc"/>
    <property type="match status" value="1"/>
</dbReference>
<evidence type="ECO:0000256" key="4">
    <source>
        <dbReference type="ARBA" id="ARBA00022729"/>
    </source>
</evidence>
<reference evidence="12" key="1">
    <citation type="submission" date="2021-01" db="EMBL/GenBank/DDBJ databases">
        <authorList>
            <person name="Corre E."/>
            <person name="Pelletier E."/>
            <person name="Niang G."/>
            <person name="Scheremetjew M."/>
            <person name="Finn R."/>
            <person name="Kale V."/>
            <person name="Holt S."/>
            <person name="Cochrane G."/>
            <person name="Meng A."/>
            <person name="Brown T."/>
            <person name="Cohen L."/>
        </authorList>
    </citation>
    <scope>NUCLEOTIDE SEQUENCE</scope>
    <source>
        <strain evidence="12">SM1012Den-03</strain>
    </source>
</reference>
<keyword evidence="8" id="KW-0720">Serine protease</keyword>
<evidence type="ECO:0000256" key="5">
    <source>
        <dbReference type="ARBA" id="ARBA00023026"/>
    </source>
</evidence>
<dbReference type="GO" id="GO:0006508">
    <property type="term" value="P:proteolysis"/>
    <property type="evidence" value="ECO:0007669"/>
    <property type="project" value="UniProtKB-KW"/>
</dbReference>
<dbReference type="EMBL" id="HBGZ01012938">
    <property type="protein sequence ID" value="CAD9597713.1"/>
    <property type="molecule type" value="Transcribed_RNA"/>
</dbReference>
<keyword evidence="5" id="KW-0843">Virulence</keyword>
<feature type="chain" id="PRO_5030589937" description="Peptidase S1 domain-containing protein" evidence="10">
    <location>
        <begin position="26"/>
        <end position="665"/>
    </location>
</feature>
<keyword evidence="3" id="KW-0964">Secreted</keyword>
<dbReference type="CDD" id="cd00190">
    <property type="entry name" value="Tryp_SPc"/>
    <property type="match status" value="1"/>
</dbReference>
<evidence type="ECO:0000256" key="1">
    <source>
        <dbReference type="ARBA" id="ARBA00004613"/>
    </source>
</evidence>